<name>A0A816F283_9BILA</name>
<dbReference type="EMBL" id="CAJNOI010004180">
    <property type="protein sequence ID" value="CAF1539323.1"/>
    <property type="molecule type" value="Genomic_DNA"/>
</dbReference>
<dbReference type="PROSITE" id="PS51030">
    <property type="entry name" value="NUCLEAR_REC_DBD_2"/>
    <property type="match status" value="1"/>
</dbReference>
<keyword evidence="4" id="KW-0805">Transcription regulation</keyword>
<sequence>MLTTNTMLNFPLTKKQNLSECRICGAPAQYVNFGAVSCHSCKMFFKRNATLKQKTFKCNFDGYCEIKRDNHHMCAPCRLKKCFQYGMTTNKFRPSRPTKLKTKSLVKVEPRYQSEKLSIINSLKPDHSLLTSSQWTLLSNLYNTFDESQVSLLSKSLVDTHNSLQPMNVTYQRLVENFLLSTFESAGRYLRLNDDICKLSFTDRSILLRNAADNISCMASTFIIRHFDLFSLDSFPKVLATMYDNHALSLTIWTMKFINPDIIIFKLALSLFSLSKTTYLYSPDISIDSANSSTIYHIQNKYAEVTWKYLIYRYGWYEAVKHYHSIIHWLVALTTSMFYAQTYSIHVENVDSVVELIELTLILDDVEEIIETK</sequence>
<gene>
    <name evidence="10" type="ORF">BJG266_LOCUS45461</name>
    <name evidence="11" type="ORF">QVE165_LOCUS62456</name>
</gene>
<dbReference type="Pfam" id="PF00105">
    <property type="entry name" value="zf-C4"/>
    <property type="match status" value="1"/>
</dbReference>
<evidence type="ECO:0000256" key="7">
    <source>
        <dbReference type="ARBA" id="ARBA00023170"/>
    </source>
</evidence>
<comment type="caution">
    <text evidence="11">The sequence shown here is derived from an EMBL/GenBank/DDBJ whole genome shotgun (WGS) entry which is preliminary data.</text>
</comment>
<dbReference type="Proteomes" id="UP000663832">
    <property type="component" value="Unassembled WGS sequence"/>
</dbReference>
<keyword evidence="3" id="KW-0862">Zinc</keyword>
<evidence type="ECO:0000256" key="3">
    <source>
        <dbReference type="ARBA" id="ARBA00022833"/>
    </source>
</evidence>
<dbReference type="GO" id="GO:0030154">
    <property type="term" value="P:cell differentiation"/>
    <property type="evidence" value="ECO:0007669"/>
    <property type="project" value="TreeGrafter"/>
</dbReference>
<dbReference type="PRINTS" id="PR00047">
    <property type="entry name" value="STROIDFINGER"/>
</dbReference>
<evidence type="ECO:0000313" key="12">
    <source>
        <dbReference type="Proteomes" id="UP000663832"/>
    </source>
</evidence>
<protein>
    <recommendedName>
        <fullName evidence="9">Nuclear receptor domain-containing protein</fullName>
    </recommendedName>
</protein>
<evidence type="ECO:0000256" key="8">
    <source>
        <dbReference type="ARBA" id="ARBA00023242"/>
    </source>
</evidence>
<dbReference type="GO" id="GO:0000978">
    <property type="term" value="F:RNA polymerase II cis-regulatory region sequence-specific DNA binding"/>
    <property type="evidence" value="ECO:0007669"/>
    <property type="project" value="TreeGrafter"/>
</dbReference>
<keyword evidence="12" id="KW-1185">Reference proteome</keyword>
<dbReference type="InterPro" id="IPR050234">
    <property type="entry name" value="Nuclear_hormone_rcpt_NR1"/>
</dbReference>
<dbReference type="EMBL" id="CAJNOM010004558">
    <property type="protein sequence ID" value="CAF1656784.1"/>
    <property type="molecule type" value="Genomic_DNA"/>
</dbReference>
<dbReference type="GO" id="GO:0000122">
    <property type="term" value="P:negative regulation of transcription by RNA polymerase II"/>
    <property type="evidence" value="ECO:0007669"/>
    <property type="project" value="TreeGrafter"/>
</dbReference>
<feature type="domain" description="Nuclear receptor" evidence="9">
    <location>
        <begin position="18"/>
        <end position="94"/>
    </location>
</feature>
<keyword evidence="8" id="KW-0539">Nucleus</keyword>
<keyword evidence="6" id="KW-0804">Transcription</keyword>
<keyword evidence="5" id="KW-0238">DNA-binding</keyword>
<evidence type="ECO:0000256" key="5">
    <source>
        <dbReference type="ARBA" id="ARBA00023125"/>
    </source>
</evidence>
<dbReference type="GO" id="GO:0045944">
    <property type="term" value="P:positive regulation of transcription by RNA polymerase II"/>
    <property type="evidence" value="ECO:0007669"/>
    <property type="project" value="TreeGrafter"/>
</dbReference>
<reference evidence="11" key="1">
    <citation type="submission" date="2021-02" db="EMBL/GenBank/DDBJ databases">
        <authorList>
            <person name="Nowell W R."/>
        </authorList>
    </citation>
    <scope>NUCLEOTIDE SEQUENCE</scope>
</reference>
<keyword evidence="1" id="KW-0479">Metal-binding</keyword>
<proteinExistence type="predicted"/>
<accession>A0A816F283</accession>
<evidence type="ECO:0000256" key="4">
    <source>
        <dbReference type="ARBA" id="ARBA00023015"/>
    </source>
</evidence>
<evidence type="ECO:0000256" key="6">
    <source>
        <dbReference type="ARBA" id="ARBA00023163"/>
    </source>
</evidence>
<keyword evidence="7" id="KW-0675">Receptor</keyword>
<dbReference type="InterPro" id="IPR001628">
    <property type="entry name" value="Znf_hrmn_rcpt"/>
</dbReference>
<evidence type="ECO:0000256" key="2">
    <source>
        <dbReference type="ARBA" id="ARBA00022771"/>
    </source>
</evidence>
<dbReference type="PANTHER" id="PTHR24082:SF283">
    <property type="entry name" value="NUCLEAR HORMONE RECEPTOR HR96"/>
    <property type="match status" value="1"/>
</dbReference>
<dbReference type="PROSITE" id="PS00031">
    <property type="entry name" value="NUCLEAR_REC_DBD_1"/>
    <property type="match status" value="1"/>
</dbReference>
<dbReference type="PANTHER" id="PTHR24082">
    <property type="entry name" value="NUCLEAR HORMONE RECEPTOR"/>
    <property type="match status" value="1"/>
</dbReference>
<keyword evidence="2" id="KW-0863">Zinc-finger</keyword>
<dbReference type="Proteomes" id="UP000663877">
    <property type="component" value="Unassembled WGS sequence"/>
</dbReference>
<dbReference type="SMART" id="SM00399">
    <property type="entry name" value="ZnF_C4"/>
    <property type="match status" value="1"/>
</dbReference>
<dbReference type="InterPro" id="IPR013088">
    <property type="entry name" value="Znf_NHR/GATA"/>
</dbReference>
<evidence type="ECO:0000259" key="9">
    <source>
        <dbReference type="PROSITE" id="PS51030"/>
    </source>
</evidence>
<evidence type="ECO:0000313" key="10">
    <source>
        <dbReference type="EMBL" id="CAF1539323.1"/>
    </source>
</evidence>
<dbReference type="SUPFAM" id="SSF57716">
    <property type="entry name" value="Glucocorticoid receptor-like (DNA-binding domain)"/>
    <property type="match status" value="1"/>
</dbReference>
<evidence type="ECO:0000313" key="11">
    <source>
        <dbReference type="EMBL" id="CAF1656784.1"/>
    </source>
</evidence>
<dbReference type="GO" id="GO:0008270">
    <property type="term" value="F:zinc ion binding"/>
    <property type="evidence" value="ECO:0007669"/>
    <property type="project" value="UniProtKB-KW"/>
</dbReference>
<dbReference type="Gene3D" id="3.30.50.10">
    <property type="entry name" value="Erythroid Transcription Factor GATA-1, subunit A"/>
    <property type="match status" value="1"/>
</dbReference>
<evidence type="ECO:0000256" key="1">
    <source>
        <dbReference type="ARBA" id="ARBA00022723"/>
    </source>
</evidence>
<dbReference type="AlphaFoldDB" id="A0A816F283"/>
<organism evidence="11 12">
    <name type="scientific">Adineta steineri</name>
    <dbReference type="NCBI Taxonomy" id="433720"/>
    <lineage>
        <taxon>Eukaryota</taxon>
        <taxon>Metazoa</taxon>
        <taxon>Spiralia</taxon>
        <taxon>Gnathifera</taxon>
        <taxon>Rotifera</taxon>
        <taxon>Eurotatoria</taxon>
        <taxon>Bdelloidea</taxon>
        <taxon>Adinetida</taxon>
        <taxon>Adinetidae</taxon>
        <taxon>Adineta</taxon>
    </lineage>
</organism>
<dbReference type="GO" id="GO:0004879">
    <property type="term" value="F:nuclear receptor activity"/>
    <property type="evidence" value="ECO:0007669"/>
    <property type="project" value="TreeGrafter"/>
</dbReference>